<dbReference type="GO" id="GO:0005635">
    <property type="term" value="C:nuclear envelope"/>
    <property type="evidence" value="ECO:0007669"/>
    <property type="project" value="TreeGrafter"/>
</dbReference>
<dbReference type="InterPro" id="IPR036259">
    <property type="entry name" value="MFS_trans_sf"/>
</dbReference>
<feature type="transmembrane region" description="Helical" evidence="1">
    <location>
        <begin position="371"/>
        <end position="391"/>
    </location>
</feature>
<dbReference type="GO" id="GO:0022857">
    <property type="term" value="F:transmembrane transporter activity"/>
    <property type="evidence" value="ECO:0007669"/>
    <property type="project" value="InterPro"/>
</dbReference>
<feature type="transmembrane region" description="Helical" evidence="1">
    <location>
        <begin position="167"/>
        <end position="187"/>
    </location>
</feature>
<dbReference type="InterPro" id="IPR011701">
    <property type="entry name" value="MFS"/>
</dbReference>
<protein>
    <recommendedName>
        <fullName evidence="4">Membrane transporter</fullName>
    </recommendedName>
</protein>
<evidence type="ECO:0000313" key="3">
    <source>
        <dbReference type="Proteomes" id="UP001432322"/>
    </source>
</evidence>
<feature type="transmembrane region" description="Helical" evidence="1">
    <location>
        <begin position="81"/>
        <end position="107"/>
    </location>
</feature>
<keyword evidence="1" id="KW-1133">Transmembrane helix</keyword>
<dbReference type="Pfam" id="PF07690">
    <property type="entry name" value="MFS_1"/>
    <property type="match status" value="1"/>
</dbReference>
<accession>A0AAV5W3T0</accession>
<feature type="transmembrane region" description="Helical" evidence="1">
    <location>
        <begin position="50"/>
        <end position="69"/>
    </location>
</feature>
<evidence type="ECO:0008006" key="4">
    <source>
        <dbReference type="Google" id="ProtNLM"/>
    </source>
</evidence>
<name>A0AAV5W3T0_9BILA</name>
<keyword evidence="3" id="KW-1185">Reference proteome</keyword>
<feature type="non-terminal residue" evidence="2">
    <location>
        <position position="1"/>
    </location>
</feature>
<dbReference type="AlphaFoldDB" id="A0AAV5W3T0"/>
<sequence>STMGVFDRKQQVMYVLMLIFFLWHMGTQWTTTLLSFLQWDTDEVMTIVDLGYIQAFGSLMNAIGALVFGQIADTTGPKTMFMVSVGFTAIYYSGISLARSWLAFLLLQVFRFGYQLDSTAEMYLATVTTERERTGALMKLTVPQAAAMFFGPIIGSKIAAWTSLRTSQGACGISMFITLMPVLYFLLPTTHSIPRLASARLRPFEFIHLIKNNKHLREGLLIRCLVVAAYVCYEMISRNFLLRSFMKSTNDSAIVLLVMAVALLIMQFIVLPVIQRRTTPKALLQISMLTLIACYMVVSWVTSFEQFLLITALQTGAYAVAYAETSTQITTAVEMTDLGKATGLASMAQWMVHFILPIYASQLVQHFHYTYAFYTSALLSIATLAYVSLFATNTNNRAQTLLPSMTANY</sequence>
<comment type="caution">
    <text evidence="2">The sequence shown here is derived from an EMBL/GenBank/DDBJ whole genome shotgun (WGS) entry which is preliminary data.</text>
</comment>
<keyword evidence="1" id="KW-0812">Transmembrane</keyword>
<dbReference type="PANTHER" id="PTHR24002">
    <property type="entry name" value="SOLUTE CARRIER FAMILY 22 MEMBER 18"/>
    <property type="match status" value="1"/>
</dbReference>
<dbReference type="Gene3D" id="1.20.1250.20">
    <property type="entry name" value="MFS general substrate transporter like domains"/>
    <property type="match status" value="1"/>
</dbReference>
<dbReference type="PANTHER" id="PTHR24002:SF4">
    <property type="entry name" value="MFS DOMAIN-CONTAINING PROTEIN"/>
    <property type="match status" value="1"/>
</dbReference>
<dbReference type="Proteomes" id="UP001432322">
    <property type="component" value="Unassembled WGS sequence"/>
</dbReference>
<keyword evidence="1" id="KW-0472">Membrane</keyword>
<reference evidence="2" key="1">
    <citation type="submission" date="2023-10" db="EMBL/GenBank/DDBJ databases">
        <title>Genome assembly of Pristionchus species.</title>
        <authorList>
            <person name="Yoshida K."/>
            <person name="Sommer R.J."/>
        </authorList>
    </citation>
    <scope>NUCLEOTIDE SEQUENCE</scope>
    <source>
        <strain evidence="2">RS5133</strain>
    </source>
</reference>
<feature type="transmembrane region" description="Helical" evidence="1">
    <location>
        <begin position="12"/>
        <end position="30"/>
    </location>
</feature>
<dbReference type="EMBL" id="BTSY01000005">
    <property type="protein sequence ID" value="GMT26497.1"/>
    <property type="molecule type" value="Genomic_DNA"/>
</dbReference>
<organism evidence="2 3">
    <name type="scientific">Pristionchus fissidentatus</name>
    <dbReference type="NCBI Taxonomy" id="1538716"/>
    <lineage>
        <taxon>Eukaryota</taxon>
        <taxon>Metazoa</taxon>
        <taxon>Ecdysozoa</taxon>
        <taxon>Nematoda</taxon>
        <taxon>Chromadorea</taxon>
        <taxon>Rhabditida</taxon>
        <taxon>Rhabditina</taxon>
        <taxon>Diplogasteromorpha</taxon>
        <taxon>Diplogasteroidea</taxon>
        <taxon>Neodiplogasteridae</taxon>
        <taxon>Pristionchus</taxon>
    </lineage>
</organism>
<feature type="transmembrane region" description="Helical" evidence="1">
    <location>
        <begin position="283"/>
        <end position="301"/>
    </location>
</feature>
<dbReference type="SUPFAM" id="SSF103473">
    <property type="entry name" value="MFS general substrate transporter"/>
    <property type="match status" value="1"/>
</dbReference>
<feature type="transmembrane region" description="Helical" evidence="1">
    <location>
        <begin position="220"/>
        <end position="241"/>
    </location>
</feature>
<feature type="transmembrane region" description="Helical" evidence="1">
    <location>
        <begin position="253"/>
        <end position="271"/>
    </location>
</feature>
<evidence type="ECO:0000256" key="1">
    <source>
        <dbReference type="SAM" id="Phobius"/>
    </source>
</evidence>
<gene>
    <name evidence="2" type="ORF">PFISCL1PPCAC_17794</name>
</gene>
<proteinExistence type="predicted"/>
<evidence type="ECO:0000313" key="2">
    <source>
        <dbReference type="EMBL" id="GMT26497.1"/>
    </source>
</evidence>